<dbReference type="AlphaFoldDB" id="A0A0H2MFB2"/>
<dbReference type="InterPro" id="IPR001667">
    <property type="entry name" value="DDH_dom"/>
</dbReference>
<protein>
    <recommendedName>
        <fullName evidence="2">Single-stranded-DNA-specific exonuclease RecJ</fullName>
    </recommendedName>
</protein>
<dbReference type="GO" id="GO:0006310">
    <property type="term" value="P:DNA recombination"/>
    <property type="evidence" value="ECO:0007669"/>
    <property type="project" value="InterPro"/>
</dbReference>
<evidence type="ECO:0000256" key="4">
    <source>
        <dbReference type="ARBA" id="ARBA00022801"/>
    </source>
</evidence>
<keyword evidence="10" id="KW-1185">Reference proteome</keyword>
<evidence type="ECO:0000256" key="3">
    <source>
        <dbReference type="ARBA" id="ARBA00022722"/>
    </source>
</evidence>
<dbReference type="PATRIC" id="fig|1489064.4.peg.630"/>
<evidence type="ECO:0000259" key="6">
    <source>
        <dbReference type="Pfam" id="PF01368"/>
    </source>
</evidence>
<comment type="caution">
    <text evidence="9">The sequence shown here is derived from an EMBL/GenBank/DDBJ whole genome shotgun (WGS) entry which is preliminary data.</text>
</comment>
<dbReference type="InterPro" id="IPR051673">
    <property type="entry name" value="SSDNA_exonuclease_RecJ"/>
</dbReference>
<name>A0A0H2MFB2_9PROT</name>
<evidence type="ECO:0000256" key="1">
    <source>
        <dbReference type="ARBA" id="ARBA00005915"/>
    </source>
</evidence>
<dbReference type="InterPro" id="IPR003156">
    <property type="entry name" value="DHHA1_dom"/>
</dbReference>
<dbReference type="OrthoDB" id="9809852at2"/>
<dbReference type="GO" id="GO:0008409">
    <property type="term" value="F:5'-3' exonuclease activity"/>
    <property type="evidence" value="ECO:0007669"/>
    <property type="project" value="InterPro"/>
</dbReference>
<keyword evidence="4" id="KW-0378">Hydrolase</keyword>
<dbReference type="Proteomes" id="UP000035444">
    <property type="component" value="Unassembled WGS sequence"/>
</dbReference>
<dbReference type="Gene3D" id="3.10.310.30">
    <property type="match status" value="1"/>
</dbReference>
<feature type="domain" description="DHHA1" evidence="7">
    <location>
        <begin position="377"/>
        <end position="471"/>
    </location>
</feature>
<comment type="similarity">
    <text evidence="1">Belongs to the RecJ family.</text>
</comment>
<dbReference type="PANTHER" id="PTHR30255:SF2">
    <property type="entry name" value="SINGLE-STRANDED-DNA-SPECIFIC EXONUCLEASE RECJ"/>
    <property type="match status" value="1"/>
</dbReference>
<dbReference type="STRING" id="1489064.WH96_18150"/>
<reference evidence="9 10" key="1">
    <citation type="submission" date="2015-03" db="EMBL/GenBank/DDBJ databases">
        <title>Genome Sequence of Kiloniella spongiae MEBiC09566, isolated from a marine sponge.</title>
        <authorList>
            <person name="Shao Z."/>
            <person name="Wang L."/>
            <person name="Li X."/>
        </authorList>
    </citation>
    <scope>NUCLEOTIDE SEQUENCE [LARGE SCALE GENOMIC DNA]</scope>
    <source>
        <strain evidence="9 10">MEBiC09566</strain>
    </source>
</reference>
<dbReference type="RefSeq" id="WP_047765649.1">
    <property type="nucleotide sequence ID" value="NZ_LAQL01000016.1"/>
</dbReference>
<dbReference type="Pfam" id="PF17768">
    <property type="entry name" value="RecJ_OB"/>
    <property type="match status" value="1"/>
</dbReference>
<gene>
    <name evidence="9" type="ORF">WH96_18150</name>
</gene>
<evidence type="ECO:0000259" key="7">
    <source>
        <dbReference type="Pfam" id="PF02272"/>
    </source>
</evidence>
<evidence type="ECO:0000256" key="5">
    <source>
        <dbReference type="ARBA" id="ARBA00022839"/>
    </source>
</evidence>
<dbReference type="InterPro" id="IPR004610">
    <property type="entry name" value="RecJ"/>
</dbReference>
<keyword evidence="3" id="KW-0540">Nuclease</keyword>
<dbReference type="PANTHER" id="PTHR30255">
    <property type="entry name" value="SINGLE-STRANDED-DNA-SPECIFIC EXONUCLEASE RECJ"/>
    <property type="match status" value="1"/>
</dbReference>
<dbReference type="Pfam" id="PF01368">
    <property type="entry name" value="DHH"/>
    <property type="match status" value="1"/>
</dbReference>
<dbReference type="Pfam" id="PF02272">
    <property type="entry name" value="DHHA1"/>
    <property type="match status" value="1"/>
</dbReference>
<dbReference type="GO" id="GO:0006281">
    <property type="term" value="P:DNA repair"/>
    <property type="evidence" value="ECO:0007669"/>
    <property type="project" value="InterPro"/>
</dbReference>
<dbReference type="InterPro" id="IPR038763">
    <property type="entry name" value="DHH_sf"/>
</dbReference>
<dbReference type="GO" id="GO:0003676">
    <property type="term" value="F:nucleic acid binding"/>
    <property type="evidence" value="ECO:0007669"/>
    <property type="project" value="InterPro"/>
</dbReference>
<accession>A0A0H2MFB2</accession>
<evidence type="ECO:0000313" key="10">
    <source>
        <dbReference type="Proteomes" id="UP000035444"/>
    </source>
</evidence>
<dbReference type="SUPFAM" id="SSF64182">
    <property type="entry name" value="DHH phosphoesterases"/>
    <property type="match status" value="1"/>
</dbReference>
<feature type="domain" description="DDH" evidence="6">
    <location>
        <begin position="99"/>
        <end position="258"/>
    </location>
</feature>
<dbReference type="NCBIfam" id="TIGR00644">
    <property type="entry name" value="recJ"/>
    <property type="match status" value="1"/>
</dbReference>
<evidence type="ECO:0000256" key="2">
    <source>
        <dbReference type="ARBA" id="ARBA00019841"/>
    </source>
</evidence>
<proteinExistence type="inferred from homology"/>
<sequence>MQGKEQDTLRDTFLGIQSSITGKRWEERLKDHRSALALSQRLSLPEIIGRLLAARGVTLDTAEAFLKPTLKDWLPDPSILKGMDDTTARIFKALDKKEKIAVFGDYDVDGATSSALLIRYFNAIGVEISVHIPDRVTEGYGPNLPALLNLQQQGCSLVITVDCGTSAFEPLEGAKQAGLDVLIIDHHEAEALLPPAVAVVNPNRQDESREYGSLAAVGVVFLVLVALNRRLREEGWFSKQGIREPNLMSLLDLVALGTVCDVVPLSGLNRAYVSQGVKILAKRHNPGIVALSDVAKLSEKPDSGHLGYTLGPRVNAGGRVGQSWLGAKLLSTENADEALKIASQLEEYNSERKTIETEVLDQALGTIGDETELKGITIASGEGWHPGVIGIVASRLKDRYNMPALVIAFDEKGIGKGSGRSVPGVDLGSAVIAARQAGLLENGGGHAMAAGLTVHQKNYRELCTFLSERLSKALSEVSYTPSIGIDGALQPGGASADLIDLLDSCGPFGVGNPQPRFVLPSVRVLRPGLVGESHVRCILSGVDGRTLKGIAFRSLDNELGQLLLNTGGMPIHVCGKLKRDTWSGPDGVQIIIEDAAPING</sequence>
<evidence type="ECO:0000259" key="8">
    <source>
        <dbReference type="Pfam" id="PF17768"/>
    </source>
</evidence>
<feature type="domain" description="RecJ OB" evidence="8">
    <location>
        <begin position="485"/>
        <end position="594"/>
    </location>
</feature>
<dbReference type="EMBL" id="LAQL01000016">
    <property type="protein sequence ID" value="KLN59417.1"/>
    <property type="molecule type" value="Genomic_DNA"/>
</dbReference>
<dbReference type="InterPro" id="IPR041122">
    <property type="entry name" value="RecJ_OB"/>
</dbReference>
<dbReference type="Gene3D" id="3.90.1640.30">
    <property type="match status" value="1"/>
</dbReference>
<organism evidence="9 10">
    <name type="scientific">Kiloniella spongiae</name>
    <dbReference type="NCBI Taxonomy" id="1489064"/>
    <lineage>
        <taxon>Bacteria</taxon>
        <taxon>Pseudomonadati</taxon>
        <taxon>Pseudomonadota</taxon>
        <taxon>Alphaproteobacteria</taxon>
        <taxon>Rhodospirillales</taxon>
        <taxon>Kiloniellaceae</taxon>
        <taxon>Kiloniella</taxon>
    </lineage>
</organism>
<keyword evidence="5 9" id="KW-0269">Exonuclease</keyword>
<evidence type="ECO:0000313" key="9">
    <source>
        <dbReference type="EMBL" id="KLN59417.1"/>
    </source>
</evidence>